<evidence type="ECO:0000256" key="1">
    <source>
        <dbReference type="SAM" id="MobiDB-lite"/>
    </source>
</evidence>
<dbReference type="AlphaFoldDB" id="A0A9P4GHB5"/>
<feature type="region of interest" description="Disordered" evidence="1">
    <location>
        <begin position="129"/>
        <end position="233"/>
    </location>
</feature>
<accession>A0A9P4GHB5</accession>
<comment type="caution">
    <text evidence="2">The sequence shown here is derived from an EMBL/GenBank/DDBJ whole genome shotgun (WGS) entry which is preliminary data.</text>
</comment>
<dbReference type="Proteomes" id="UP000800039">
    <property type="component" value="Unassembled WGS sequence"/>
</dbReference>
<dbReference type="GeneID" id="63850594"/>
<name>A0A9P4GHB5_9PLEO</name>
<sequence>MSQDEEDEDEDEEDETPDGMHVDWQAIDEMHGEKRKLPKKAGDSFLQYVALKKRTRFNLMLPARPVGKIDHPGYAPLVSDEATTSISLANIYKWIFAPGATFNWDRTMVDVPVEASMSADTEAITSVAGPDTVDEMDTTPWELPVEDMPDLLEFTPSPPPKSRKRKSIDEGLEKIEAVDTRDNKRLRRRKKRKSFFGDANESDHESNPRKRKSCGEETEAVDTRDNKRVKLTP</sequence>
<dbReference type="EMBL" id="ML976616">
    <property type="protein sequence ID" value="KAF1845431.1"/>
    <property type="molecule type" value="Genomic_DNA"/>
</dbReference>
<gene>
    <name evidence="2" type="ORF">K460DRAFT_366313</name>
</gene>
<evidence type="ECO:0000313" key="2">
    <source>
        <dbReference type="EMBL" id="KAF1845431.1"/>
    </source>
</evidence>
<keyword evidence="3" id="KW-1185">Reference proteome</keyword>
<feature type="compositionally biased region" description="Basic and acidic residues" evidence="1">
    <location>
        <begin position="221"/>
        <end position="233"/>
    </location>
</feature>
<reference evidence="2" key="1">
    <citation type="submission" date="2020-01" db="EMBL/GenBank/DDBJ databases">
        <authorList>
            <consortium name="DOE Joint Genome Institute"/>
            <person name="Haridas S."/>
            <person name="Albert R."/>
            <person name="Binder M."/>
            <person name="Bloem J."/>
            <person name="Labutti K."/>
            <person name="Salamov A."/>
            <person name="Andreopoulos B."/>
            <person name="Baker S.E."/>
            <person name="Barry K."/>
            <person name="Bills G."/>
            <person name="Bluhm B.H."/>
            <person name="Cannon C."/>
            <person name="Castanera R."/>
            <person name="Culley D.E."/>
            <person name="Daum C."/>
            <person name="Ezra D."/>
            <person name="Gonzalez J.B."/>
            <person name="Henrissat B."/>
            <person name="Kuo A."/>
            <person name="Liang C."/>
            <person name="Lipzen A."/>
            <person name="Lutzoni F."/>
            <person name="Magnuson J."/>
            <person name="Mondo S."/>
            <person name="Nolan M."/>
            <person name="Ohm R."/>
            <person name="Pangilinan J."/>
            <person name="Park H.-J."/>
            <person name="Ramirez L."/>
            <person name="Alfaro M."/>
            <person name="Sun H."/>
            <person name="Tritt A."/>
            <person name="Yoshinaga Y."/>
            <person name="Zwiers L.-H."/>
            <person name="Turgeon B.G."/>
            <person name="Goodwin S.B."/>
            <person name="Spatafora J.W."/>
            <person name="Crous P.W."/>
            <person name="Grigoriev I.V."/>
        </authorList>
    </citation>
    <scope>NUCLEOTIDE SEQUENCE</scope>
    <source>
        <strain evidence="2">CBS 394.84</strain>
    </source>
</reference>
<feature type="compositionally biased region" description="Basic residues" evidence="1">
    <location>
        <begin position="184"/>
        <end position="194"/>
    </location>
</feature>
<evidence type="ECO:0000313" key="3">
    <source>
        <dbReference type="Proteomes" id="UP000800039"/>
    </source>
</evidence>
<feature type="compositionally biased region" description="Basic and acidic residues" evidence="1">
    <location>
        <begin position="167"/>
        <end position="183"/>
    </location>
</feature>
<feature type="region of interest" description="Disordered" evidence="1">
    <location>
        <begin position="1"/>
        <end position="25"/>
    </location>
</feature>
<organism evidence="2 3">
    <name type="scientific">Cucurbitaria berberidis CBS 394.84</name>
    <dbReference type="NCBI Taxonomy" id="1168544"/>
    <lineage>
        <taxon>Eukaryota</taxon>
        <taxon>Fungi</taxon>
        <taxon>Dikarya</taxon>
        <taxon>Ascomycota</taxon>
        <taxon>Pezizomycotina</taxon>
        <taxon>Dothideomycetes</taxon>
        <taxon>Pleosporomycetidae</taxon>
        <taxon>Pleosporales</taxon>
        <taxon>Pleosporineae</taxon>
        <taxon>Cucurbitariaceae</taxon>
        <taxon>Cucurbitaria</taxon>
    </lineage>
</organism>
<protein>
    <submittedName>
        <fullName evidence="2">Uncharacterized protein</fullName>
    </submittedName>
</protein>
<proteinExistence type="predicted"/>
<feature type="compositionally biased region" description="Acidic residues" evidence="1">
    <location>
        <begin position="1"/>
        <end position="17"/>
    </location>
</feature>
<dbReference type="RefSeq" id="XP_040787994.1">
    <property type="nucleotide sequence ID" value="XM_040933343.1"/>
</dbReference>